<dbReference type="KEGG" id="sgf:HEP81_04605"/>
<dbReference type="AlphaFoldDB" id="A0A7H1Q3J8"/>
<organism evidence="1 2">
    <name type="scientific">Streptomyces griseofuscus</name>
    <dbReference type="NCBI Taxonomy" id="146922"/>
    <lineage>
        <taxon>Bacteria</taxon>
        <taxon>Bacillati</taxon>
        <taxon>Actinomycetota</taxon>
        <taxon>Actinomycetes</taxon>
        <taxon>Kitasatosporales</taxon>
        <taxon>Streptomycetaceae</taxon>
        <taxon>Streptomyces</taxon>
    </lineage>
</organism>
<evidence type="ECO:0000313" key="2">
    <source>
        <dbReference type="Proteomes" id="UP000516422"/>
    </source>
</evidence>
<sequence>MRREGQRFVCTKCGSYFDQGGVAPTRRLVAAGIIARRTGGRSLRLTCTPAGVTGHLRSVAPAATGRCC</sequence>
<dbReference type="GeneID" id="91464157"/>
<name>A0A7H1Q3J8_9ACTN</name>
<proteinExistence type="predicted"/>
<evidence type="ECO:0000313" key="1">
    <source>
        <dbReference type="EMBL" id="QNT94878.1"/>
    </source>
</evidence>
<protein>
    <submittedName>
        <fullName evidence="1">Uncharacterized protein</fullName>
    </submittedName>
</protein>
<gene>
    <name evidence="1" type="ORF">HEP81_04605</name>
</gene>
<dbReference type="EMBL" id="CP051006">
    <property type="protein sequence ID" value="QNT94878.1"/>
    <property type="molecule type" value="Genomic_DNA"/>
</dbReference>
<reference evidence="1 2" key="1">
    <citation type="submission" date="2020-04" db="EMBL/GenBank/DDBJ databases">
        <title>Characterization and engineering of Streptomyces griseofuscus DSM40191 as a potential heterologous host for expression of BGCs.</title>
        <authorList>
            <person name="Gren T."/>
            <person name="Whitford C.M."/>
            <person name="Mohite O.S."/>
            <person name="Joergensen T.S."/>
            <person name="Nielsen J.B."/>
            <person name="Lee S.Y."/>
            <person name="Weber T."/>
        </authorList>
    </citation>
    <scope>NUCLEOTIDE SEQUENCE [LARGE SCALE GENOMIC DNA]</scope>
    <source>
        <strain evidence="1 2">DSM 40191</strain>
    </source>
</reference>
<dbReference type="Proteomes" id="UP000516422">
    <property type="component" value="Chromosome"/>
</dbReference>
<dbReference type="RefSeq" id="WP_037653669.1">
    <property type="nucleotide sequence ID" value="NZ_CP051006.1"/>
</dbReference>
<accession>A0A7H1Q3J8</accession>